<evidence type="ECO:0000256" key="1">
    <source>
        <dbReference type="SAM" id="MobiDB-lite"/>
    </source>
</evidence>
<reference evidence="3" key="2">
    <citation type="submission" date="2020-05" db="UniProtKB">
        <authorList>
            <consortium name="EnsemblMetazoa"/>
        </authorList>
    </citation>
    <scope>IDENTIFICATION</scope>
</reference>
<proteinExistence type="predicted"/>
<dbReference type="EnsemblMetazoa" id="ASIC016615-RA">
    <property type="protein sequence ID" value="ASIC016615-PA"/>
    <property type="gene ID" value="ASIC016615"/>
</dbReference>
<evidence type="ECO:0000313" key="2">
    <source>
        <dbReference type="EMBL" id="KFB48625.1"/>
    </source>
</evidence>
<name>A0A084WEI1_ANOSI</name>
<dbReference type="EMBL" id="KE525341">
    <property type="protein sequence ID" value="KFB48625.1"/>
    <property type="molecule type" value="Genomic_DNA"/>
</dbReference>
<gene>
    <name evidence="2" type="ORF">ZHAS_00016615</name>
</gene>
<keyword evidence="4" id="KW-1185">Reference proteome</keyword>
<organism evidence="2">
    <name type="scientific">Anopheles sinensis</name>
    <name type="common">Mosquito</name>
    <dbReference type="NCBI Taxonomy" id="74873"/>
    <lineage>
        <taxon>Eukaryota</taxon>
        <taxon>Metazoa</taxon>
        <taxon>Ecdysozoa</taxon>
        <taxon>Arthropoda</taxon>
        <taxon>Hexapoda</taxon>
        <taxon>Insecta</taxon>
        <taxon>Pterygota</taxon>
        <taxon>Neoptera</taxon>
        <taxon>Endopterygota</taxon>
        <taxon>Diptera</taxon>
        <taxon>Nematocera</taxon>
        <taxon>Culicoidea</taxon>
        <taxon>Culicidae</taxon>
        <taxon>Anophelinae</taxon>
        <taxon>Anopheles</taxon>
    </lineage>
</organism>
<accession>A0A084WEI1</accession>
<dbReference type="Proteomes" id="UP000030765">
    <property type="component" value="Unassembled WGS sequence"/>
</dbReference>
<sequence>MDAHPVRAPLGLDNDPSNEPPVLSSGQDIHRIKVTVRTVGRFRVPGLKPPTTGKKKDSSSTVLVGFGTFGLTRASVLCRGALERLQNINEPLPRINKSRLLRPKAPSWLMLTFNKGLGLAATKGRVSARKG</sequence>
<evidence type="ECO:0000313" key="3">
    <source>
        <dbReference type="EnsemblMetazoa" id="ASIC016615-PA"/>
    </source>
</evidence>
<feature type="region of interest" description="Disordered" evidence="1">
    <location>
        <begin position="1"/>
        <end position="26"/>
    </location>
</feature>
<reference evidence="2 4" key="1">
    <citation type="journal article" date="2014" name="BMC Genomics">
        <title>Genome sequence of Anopheles sinensis provides insight into genetics basis of mosquito competence for malaria parasites.</title>
        <authorList>
            <person name="Zhou D."/>
            <person name="Zhang D."/>
            <person name="Ding G."/>
            <person name="Shi L."/>
            <person name="Hou Q."/>
            <person name="Ye Y."/>
            <person name="Xu Y."/>
            <person name="Zhou H."/>
            <person name="Xiong C."/>
            <person name="Li S."/>
            <person name="Yu J."/>
            <person name="Hong S."/>
            <person name="Yu X."/>
            <person name="Zou P."/>
            <person name="Chen C."/>
            <person name="Chang X."/>
            <person name="Wang W."/>
            <person name="Lv Y."/>
            <person name="Sun Y."/>
            <person name="Ma L."/>
            <person name="Shen B."/>
            <person name="Zhu C."/>
        </authorList>
    </citation>
    <scope>NUCLEOTIDE SEQUENCE [LARGE SCALE GENOMIC DNA]</scope>
</reference>
<dbReference type="EMBL" id="ATLV01023217">
    <property type="status" value="NOT_ANNOTATED_CDS"/>
    <property type="molecule type" value="Genomic_DNA"/>
</dbReference>
<evidence type="ECO:0000313" key="4">
    <source>
        <dbReference type="Proteomes" id="UP000030765"/>
    </source>
</evidence>
<protein>
    <submittedName>
        <fullName evidence="2 3">Adenylate cyclase</fullName>
    </submittedName>
</protein>
<dbReference type="VEuPathDB" id="VectorBase:ASIC016615"/>
<dbReference type="AlphaFoldDB" id="A0A084WEI1"/>